<dbReference type="Proteomes" id="UP000543554">
    <property type="component" value="Unassembled WGS sequence"/>
</dbReference>
<proteinExistence type="predicted"/>
<keyword evidence="2" id="KW-1185">Reference proteome</keyword>
<reference evidence="1 2" key="1">
    <citation type="submission" date="2020-08" db="EMBL/GenBank/DDBJ databases">
        <title>Genomic Encyclopedia of Type Strains, Phase IV (KMG-IV): sequencing the most valuable type-strain genomes for metagenomic binning, comparative biology and taxonomic classification.</title>
        <authorList>
            <person name="Goeker M."/>
        </authorList>
    </citation>
    <scope>NUCLEOTIDE SEQUENCE [LARGE SCALE GENOMIC DNA]</scope>
    <source>
        <strain evidence="1 2">DSM 11490</strain>
    </source>
</reference>
<evidence type="ECO:0000313" key="2">
    <source>
        <dbReference type="Proteomes" id="UP000543554"/>
    </source>
</evidence>
<name>A0AA40VFD5_9HYPH</name>
<evidence type="ECO:0000313" key="1">
    <source>
        <dbReference type="EMBL" id="MBA8916232.1"/>
    </source>
</evidence>
<dbReference type="AlphaFoldDB" id="A0AA40VFD5"/>
<dbReference type="EMBL" id="JACJIB010000019">
    <property type="protein sequence ID" value="MBA8916232.1"/>
    <property type="molecule type" value="Genomic_DNA"/>
</dbReference>
<organism evidence="1 2">
    <name type="scientific">Methylorubrum thiocyanatum</name>
    <dbReference type="NCBI Taxonomy" id="47958"/>
    <lineage>
        <taxon>Bacteria</taxon>
        <taxon>Pseudomonadati</taxon>
        <taxon>Pseudomonadota</taxon>
        <taxon>Alphaproteobacteria</taxon>
        <taxon>Hyphomicrobiales</taxon>
        <taxon>Methylobacteriaceae</taxon>
        <taxon>Methylorubrum</taxon>
    </lineage>
</organism>
<sequence>MLEQSAEQRRGHDRITKHLAPFGEAAVRSQDYRPALIARVDELEEQVAARGTTGR</sequence>
<protein>
    <submittedName>
        <fullName evidence="1">Uncharacterized protein</fullName>
    </submittedName>
</protein>
<gene>
    <name evidence="1" type="ORF">HNR51_005353</name>
</gene>
<accession>A0AA40VFD5</accession>
<comment type="caution">
    <text evidence="1">The sequence shown here is derived from an EMBL/GenBank/DDBJ whole genome shotgun (WGS) entry which is preliminary data.</text>
</comment>